<reference evidence="1" key="1">
    <citation type="submission" date="2021-02" db="EMBL/GenBank/DDBJ databases">
        <authorList>
            <person name="Dougan E. K."/>
            <person name="Rhodes N."/>
            <person name="Thang M."/>
            <person name="Chan C."/>
        </authorList>
    </citation>
    <scope>NUCLEOTIDE SEQUENCE</scope>
</reference>
<sequence length="185" mass="19806">MVAQKAEKADELIATMRELAANPPAAEAAAEGASEAGDAEFEVCERLAELLDLPERVRDQLADFHFVEAARVALVDAPTLQAEVQQILDASPSPLPGFDIHGLIAQQAAFYRSLPRQVASGCLDAFDAAELTPTGAAEAFVSWLQRDNMLLISFLMTQPNTMRFCGASSNGVLLLGFRDPTCVSV</sequence>
<accession>A0A812VJE7</accession>
<dbReference type="Proteomes" id="UP000649617">
    <property type="component" value="Unassembled WGS sequence"/>
</dbReference>
<evidence type="ECO:0000313" key="1">
    <source>
        <dbReference type="EMBL" id="CAE7624481.1"/>
    </source>
</evidence>
<evidence type="ECO:0000313" key="2">
    <source>
        <dbReference type="Proteomes" id="UP000649617"/>
    </source>
</evidence>
<dbReference type="EMBL" id="CAJNIZ010042446">
    <property type="protein sequence ID" value="CAE7624481.1"/>
    <property type="molecule type" value="Genomic_DNA"/>
</dbReference>
<protein>
    <submittedName>
        <fullName evidence="1">Uncharacterized protein</fullName>
    </submittedName>
</protein>
<proteinExistence type="predicted"/>
<dbReference type="AlphaFoldDB" id="A0A812VJE7"/>
<gene>
    <name evidence="1" type="ORF">SPIL2461_LOCUS16345</name>
</gene>
<organism evidence="1 2">
    <name type="scientific">Symbiodinium pilosum</name>
    <name type="common">Dinoflagellate</name>
    <dbReference type="NCBI Taxonomy" id="2952"/>
    <lineage>
        <taxon>Eukaryota</taxon>
        <taxon>Sar</taxon>
        <taxon>Alveolata</taxon>
        <taxon>Dinophyceae</taxon>
        <taxon>Suessiales</taxon>
        <taxon>Symbiodiniaceae</taxon>
        <taxon>Symbiodinium</taxon>
    </lineage>
</organism>
<comment type="caution">
    <text evidence="1">The sequence shown here is derived from an EMBL/GenBank/DDBJ whole genome shotgun (WGS) entry which is preliminary data.</text>
</comment>
<name>A0A812VJE7_SYMPI</name>
<dbReference type="OrthoDB" id="46189at2759"/>
<keyword evidence="2" id="KW-1185">Reference proteome</keyword>